<sequence length="298" mass="32230">MRVGSANSRVIRHSGGRGLRFAGFAGSGFHIVLRGTCWLITEHQQPVELHPGDVVLAPSGAEHGLSNRPCALRELSVLMPVQPSPEPADFEFLCGAYRLTHGNAPQYLRSLPGLLTVSLDYERHPQLNALIELLEADVSSAVPGAGATVPALLDLILVHVLRRWHELNATEHAAPADTAIAAAVQQIHAAPQHQWTVARLSEAAGLPRTSFTRRFTEALGQPPMRYVTGLRLNRGAQLLRESDAPLATIAREVGYATEFAFAGAFRREYGISPGRFRRSGAAPVRIGGMSEDRAHTAE</sequence>
<evidence type="ECO:0000256" key="3">
    <source>
        <dbReference type="ARBA" id="ARBA00023159"/>
    </source>
</evidence>
<evidence type="ECO:0000259" key="5">
    <source>
        <dbReference type="PROSITE" id="PS01124"/>
    </source>
</evidence>
<evidence type="ECO:0000256" key="1">
    <source>
        <dbReference type="ARBA" id="ARBA00023015"/>
    </source>
</evidence>
<dbReference type="PANTHER" id="PTHR46796:SF7">
    <property type="entry name" value="ARAC FAMILY TRANSCRIPTIONAL REGULATOR"/>
    <property type="match status" value="1"/>
</dbReference>
<accession>A0A7K0D1N2</accession>
<dbReference type="InterPro" id="IPR014710">
    <property type="entry name" value="RmlC-like_jellyroll"/>
</dbReference>
<protein>
    <submittedName>
        <fullName evidence="6">HTH-type transcriptional activator RhaS</fullName>
    </submittedName>
</protein>
<keyword evidence="7" id="KW-1185">Reference proteome</keyword>
<dbReference type="Pfam" id="PF12852">
    <property type="entry name" value="Cupin_6"/>
    <property type="match status" value="1"/>
</dbReference>
<dbReference type="SUPFAM" id="SSF51215">
    <property type="entry name" value="Regulatory protein AraC"/>
    <property type="match status" value="1"/>
</dbReference>
<dbReference type="PROSITE" id="PS01124">
    <property type="entry name" value="HTH_ARAC_FAMILY_2"/>
    <property type="match status" value="1"/>
</dbReference>
<feature type="domain" description="HTH araC/xylS-type" evidence="5">
    <location>
        <begin position="181"/>
        <end position="279"/>
    </location>
</feature>
<dbReference type="Gene3D" id="2.60.120.10">
    <property type="entry name" value="Jelly Rolls"/>
    <property type="match status" value="1"/>
</dbReference>
<dbReference type="PROSITE" id="PS00041">
    <property type="entry name" value="HTH_ARAC_FAMILY_1"/>
    <property type="match status" value="1"/>
</dbReference>
<dbReference type="GO" id="GO:0043565">
    <property type="term" value="F:sequence-specific DNA binding"/>
    <property type="evidence" value="ECO:0007669"/>
    <property type="project" value="InterPro"/>
</dbReference>
<keyword evidence="1" id="KW-0805">Transcription regulation</keyword>
<dbReference type="InterPro" id="IPR011051">
    <property type="entry name" value="RmlC_Cupin_sf"/>
</dbReference>
<dbReference type="InterPro" id="IPR018062">
    <property type="entry name" value="HTH_AraC-typ_CS"/>
</dbReference>
<reference evidence="6 7" key="1">
    <citation type="submission" date="2019-10" db="EMBL/GenBank/DDBJ databases">
        <title>Nocardia macrotermitis sp. nov. and Nocardia aurantia sp. nov., isolated from the gut of fungus growing-termite Macrotermes natalensis.</title>
        <authorList>
            <person name="Benndorf R."/>
            <person name="Schwitalla J."/>
            <person name="Martin K."/>
            <person name="De Beer W."/>
            <person name="Kaster A.-K."/>
            <person name="Vollmers J."/>
            <person name="Poulsen M."/>
            <person name="Beemelmanns C."/>
        </authorList>
    </citation>
    <scope>NUCLEOTIDE SEQUENCE [LARGE SCALE GENOMIC DNA]</scope>
    <source>
        <strain evidence="6 7">RB20</strain>
    </source>
</reference>
<dbReference type="PANTHER" id="PTHR46796">
    <property type="entry name" value="HTH-TYPE TRANSCRIPTIONAL ACTIVATOR RHAS-RELATED"/>
    <property type="match status" value="1"/>
</dbReference>
<keyword evidence="4" id="KW-0804">Transcription</keyword>
<name>A0A7K0D1N2_9NOCA</name>
<dbReference type="Gene3D" id="1.10.10.60">
    <property type="entry name" value="Homeodomain-like"/>
    <property type="match status" value="2"/>
</dbReference>
<dbReference type="SUPFAM" id="SSF51182">
    <property type="entry name" value="RmlC-like cupins"/>
    <property type="match status" value="1"/>
</dbReference>
<dbReference type="InterPro" id="IPR018060">
    <property type="entry name" value="HTH_AraC"/>
</dbReference>
<evidence type="ECO:0000256" key="2">
    <source>
        <dbReference type="ARBA" id="ARBA00023125"/>
    </source>
</evidence>
<dbReference type="InterPro" id="IPR009057">
    <property type="entry name" value="Homeodomain-like_sf"/>
</dbReference>
<dbReference type="InterPro" id="IPR037923">
    <property type="entry name" value="HTH-like"/>
</dbReference>
<dbReference type="SMART" id="SM00342">
    <property type="entry name" value="HTH_ARAC"/>
    <property type="match status" value="1"/>
</dbReference>
<organism evidence="6 7">
    <name type="scientific">Nocardia macrotermitis</name>
    <dbReference type="NCBI Taxonomy" id="2585198"/>
    <lineage>
        <taxon>Bacteria</taxon>
        <taxon>Bacillati</taxon>
        <taxon>Actinomycetota</taxon>
        <taxon>Actinomycetes</taxon>
        <taxon>Mycobacteriales</taxon>
        <taxon>Nocardiaceae</taxon>
        <taxon>Nocardia</taxon>
    </lineage>
</organism>
<evidence type="ECO:0000313" key="7">
    <source>
        <dbReference type="Proteomes" id="UP000438448"/>
    </source>
</evidence>
<proteinExistence type="predicted"/>
<dbReference type="Proteomes" id="UP000438448">
    <property type="component" value="Unassembled WGS sequence"/>
</dbReference>
<keyword evidence="3" id="KW-0010">Activator</keyword>
<dbReference type="GO" id="GO:0003700">
    <property type="term" value="F:DNA-binding transcription factor activity"/>
    <property type="evidence" value="ECO:0007669"/>
    <property type="project" value="InterPro"/>
</dbReference>
<gene>
    <name evidence="6" type="primary">rhaS_1</name>
    <name evidence="6" type="ORF">NRB20_26980</name>
</gene>
<dbReference type="Pfam" id="PF12833">
    <property type="entry name" value="HTH_18"/>
    <property type="match status" value="1"/>
</dbReference>
<dbReference type="AlphaFoldDB" id="A0A7K0D1N2"/>
<dbReference type="InterPro" id="IPR050204">
    <property type="entry name" value="AraC_XylS_family_regulators"/>
</dbReference>
<keyword evidence="2" id="KW-0238">DNA-binding</keyword>
<evidence type="ECO:0000256" key="4">
    <source>
        <dbReference type="ARBA" id="ARBA00023163"/>
    </source>
</evidence>
<dbReference type="EMBL" id="WEGK01000005">
    <property type="protein sequence ID" value="MQY19608.1"/>
    <property type="molecule type" value="Genomic_DNA"/>
</dbReference>
<evidence type="ECO:0000313" key="6">
    <source>
        <dbReference type="EMBL" id="MQY19608.1"/>
    </source>
</evidence>
<dbReference type="InterPro" id="IPR032783">
    <property type="entry name" value="AraC_lig"/>
</dbReference>
<comment type="caution">
    <text evidence="6">The sequence shown here is derived from an EMBL/GenBank/DDBJ whole genome shotgun (WGS) entry which is preliminary data.</text>
</comment>
<dbReference type="SUPFAM" id="SSF46689">
    <property type="entry name" value="Homeodomain-like"/>
    <property type="match status" value="2"/>
</dbReference>